<dbReference type="InterPro" id="IPR016032">
    <property type="entry name" value="Sig_transdc_resp-reg_C-effctor"/>
</dbReference>
<dbReference type="PANTHER" id="PTHR44688">
    <property type="entry name" value="DNA-BINDING TRANSCRIPTIONAL ACTIVATOR DEVR_DOSR"/>
    <property type="match status" value="1"/>
</dbReference>
<gene>
    <name evidence="5" type="ORF">BBEV_0512</name>
</gene>
<dbReference type="STRING" id="632773.BBEV_0512"/>
<sequence>MKIERMPASREIVIDKELPYQLNEEDIVFLILGDYTIDTLDRTERMIEAIVKEDVPVLLLTVQEPKPSLFSYLHQGLSGIVSKNEFLDWHYLILNAIDQEGVYLDQALHGDMVEDIYRKKLRHKAIQRLVFRPDDVDVSLTKNEKQVLQLILDGHNNRRIAEIMFLAPSTVSTTISHLLKKIGANDRTDAMVKLIKNGWVDAVR</sequence>
<keyword evidence="3" id="KW-0804">Transcription</keyword>
<dbReference type="PANTHER" id="PTHR44688:SF16">
    <property type="entry name" value="DNA-BINDING TRANSCRIPTIONAL ACTIVATOR DEVR_DOSR"/>
    <property type="match status" value="1"/>
</dbReference>
<keyword evidence="1" id="KW-0805">Transcription regulation</keyword>
<reference evidence="5 6" key="1">
    <citation type="submission" date="2015-08" db="EMBL/GenBank/DDBJ databases">
        <title>The complete genome sequence of Bacillus beveridgei MLTeJB.</title>
        <authorList>
            <person name="Hanson T.E."/>
            <person name="Mesa C."/>
            <person name="Basesman S.M."/>
            <person name="Oremland R.S."/>
        </authorList>
    </citation>
    <scope>NUCLEOTIDE SEQUENCE [LARGE SCALE GENOMIC DNA]</scope>
    <source>
        <strain evidence="5 6">MLTeJB</strain>
    </source>
</reference>
<dbReference type="KEGG" id="bbev:BBEV_0512"/>
<evidence type="ECO:0000313" key="6">
    <source>
        <dbReference type="Proteomes" id="UP000094463"/>
    </source>
</evidence>
<dbReference type="SMART" id="SM00421">
    <property type="entry name" value="HTH_LUXR"/>
    <property type="match status" value="1"/>
</dbReference>
<organism evidence="5 6">
    <name type="scientific">Salisediminibacterium beveridgei</name>
    <dbReference type="NCBI Taxonomy" id="632773"/>
    <lineage>
        <taxon>Bacteria</taxon>
        <taxon>Bacillati</taxon>
        <taxon>Bacillota</taxon>
        <taxon>Bacilli</taxon>
        <taxon>Bacillales</taxon>
        <taxon>Bacillaceae</taxon>
        <taxon>Salisediminibacterium</taxon>
    </lineage>
</organism>
<dbReference type="AlphaFoldDB" id="A0A1D7QSC0"/>
<dbReference type="RefSeq" id="WP_198155053.1">
    <property type="nucleotide sequence ID" value="NZ_CP012502.1"/>
</dbReference>
<dbReference type="Proteomes" id="UP000094463">
    <property type="component" value="Chromosome"/>
</dbReference>
<name>A0A1D7QSC0_9BACI</name>
<dbReference type="Gene3D" id="3.40.50.2300">
    <property type="match status" value="1"/>
</dbReference>
<dbReference type="GO" id="GO:0006355">
    <property type="term" value="P:regulation of DNA-templated transcription"/>
    <property type="evidence" value="ECO:0007669"/>
    <property type="project" value="InterPro"/>
</dbReference>
<keyword evidence="2" id="KW-0238">DNA-binding</keyword>
<evidence type="ECO:0000256" key="3">
    <source>
        <dbReference type="ARBA" id="ARBA00023163"/>
    </source>
</evidence>
<dbReference type="CDD" id="cd06170">
    <property type="entry name" value="LuxR_C_like"/>
    <property type="match status" value="1"/>
</dbReference>
<dbReference type="PATRIC" id="fig|632773.3.peg.552"/>
<protein>
    <submittedName>
        <fullName evidence="5">Two-component response regulator</fullName>
    </submittedName>
</protein>
<proteinExistence type="predicted"/>
<evidence type="ECO:0000313" key="5">
    <source>
        <dbReference type="EMBL" id="AOM81905.1"/>
    </source>
</evidence>
<accession>A0A1D7QSC0</accession>
<dbReference type="PRINTS" id="PR00038">
    <property type="entry name" value="HTHLUXR"/>
</dbReference>
<feature type="domain" description="HTH luxR-type" evidence="4">
    <location>
        <begin position="133"/>
        <end position="198"/>
    </location>
</feature>
<evidence type="ECO:0000256" key="1">
    <source>
        <dbReference type="ARBA" id="ARBA00023015"/>
    </source>
</evidence>
<dbReference type="GO" id="GO:0003677">
    <property type="term" value="F:DNA binding"/>
    <property type="evidence" value="ECO:0007669"/>
    <property type="project" value="UniProtKB-KW"/>
</dbReference>
<dbReference type="InterPro" id="IPR000792">
    <property type="entry name" value="Tscrpt_reg_LuxR_C"/>
</dbReference>
<evidence type="ECO:0000256" key="2">
    <source>
        <dbReference type="ARBA" id="ARBA00023125"/>
    </source>
</evidence>
<dbReference type="Pfam" id="PF00196">
    <property type="entry name" value="GerE"/>
    <property type="match status" value="1"/>
</dbReference>
<dbReference type="PROSITE" id="PS50043">
    <property type="entry name" value="HTH_LUXR_2"/>
    <property type="match status" value="1"/>
</dbReference>
<dbReference type="SUPFAM" id="SSF46894">
    <property type="entry name" value="C-terminal effector domain of the bipartite response regulators"/>
    <property type="match status" value="1"/>
</dbReference>
<keyword evidence="6" id="KW-1185">Reference proteome</keyword>
<evidence type="ECO:0000259" key="4">
    <source>
        <dbReference type="PROSITE" id="PS50043"/>
    </source>
</evidence>
<dbReference type="EMBL" id="CP012502">
    <property type="protein sequence ID" value="AOM81905.1"/>
    <property type="molecule type" value="Genomic_DNA"/>
</dbReference>